<dbReference type="InterPro" id="IPR011009">
    <property type="entry name" value="Kinase-like_dom_sf"/>
</dbReference>
<feature type="domain" description="Aminoglycoside phosphotransferase" evidence="1">
    <location>
        <begin position="225"/>
        <end position="386"/>
    </location>
</feature>
<reference evidence="3" key="1">
    <citation type="journal article" date="2019" name="Int. J. Syst. Evol. Microbiol.">
        <title>The Global Catalogue of Microorganisms (GCM) 10K type strain sequencing project: providing services to taxonomists for standard genome sequencing and annotation.</title>
        <authorList>
            <consortium name="The Broad Institute Genomics Platform"/>
            <consortium name="The Broad Institute Genome Sequencing Center for Infectious Disease"/>
            <person name="Wu L."/>
            <person name="Ma J."/>
        </authorList>
    </citation>
    <scope>NUCLEOTIDE SEQUENCE [LARGE SCALE GENOMIC DNA]</scope>
    <source>
        <strain evidence="3">JCM 18127</strain>
    </source>
</reference>
<sequence>MTTASSAGEQVAPPLAVTWVDLLDVAPDDVVLLVPGTGDAEQHLRRRTPHVHVVRDADAPHLPPRADLVCVDGVRLPPAQRRALRDRLVPGGRWAQVADNRLSPLRALDALRGRPGGDDARLRATPVGRRARGLDLRSVQVFALLRSTSSPVTACDLRSDTGTALTVEASLTHVGGRRGRALHALLRLPGRVMVVLLAMLTPGWLTVAHALPAPEPDPRRIVGKVANRDSVQVKLLRGDPPREIEKVYLDPAQGAAEAAALAEVGRSGFTLAAAVLADEGTRVRYSWLAGHPLEVAALDDEQLVDWTARAAAVLDDLQQRTRRDDGSVLVHGDFWLGNLLVDGDRLCGVLDWTDAHRGSPQTDREFLLATLLAVRPDDPALHRRLRAAVVRSAEEPR</sequence>
<protein>
    <recommendedName>
        <fullName evidence="1">Aminoglycoside phosphotransferase domain-containing protein</fullName>
    </recommendedName>
</protein>
<keyword evidence="3" id="KW-1185">Reference proteome</keyword>
<dbReference type="RefSeq" id="WP_345262276.1">
    <property type="nucleotide sequence ID" value="NZ_BAABIM010000001.1"/>
</dbReference>
<organism evidence="2 3">
    <name type="scientific">Nocardioides nanhaiensis</name>
    <dbReference type="NCBI Taxonomy" id="1476871"/>
    <lineage>
        <taxon>Bacteria</taxon>
        <taxon>Bacillati</taxon>
        <taxon>Actinomycetota</taxon>
        <taxon>Actinomycetes</taxon>
        <taxon>Propionibacteriales</taxon>
        <taxon>Nocardioidaceae</taxon>
        <taxon>Nocardioides</taxon>
    </lineage>
</organism>
<name>A0ABP8VQJ7_9ACTN</name>
<accession>A0ABP8VQJ7</accession>
<dbReference type="SUPFAM" id="SSF56112">
    <property type="entry name" value="Protein kinase-like (PK-like)"/>
    <property type="match status" value="1"/>
</dbReference>
<evidence type="ECO:0000313" key="3">
    <source>
        <dbReference type="Proteomes" id="UP001500621"/>
    </source>
</evidence>
<dbReference type="EMBL" id="BAABIM010000001">
    <property type="protein sequence ID" value="GAA4669886.1"/>
    <property type="molecule type" value="Genomic_DNA"/>
</dbReference>
<proteinExistence type="predicted"/>
<dbReference type="InterPro" id="IPR002575">
    <property type="entry name" value="Aminoglycoside_PTrfase"/>
</dbReference>
<gene>
    <name evidence="2" type="ORF">GCM10023226_02980</name>
</gene>
<dbReference type="Gene3D" id="3.90.1200.10">
    <property type="match status" value="1"/>
</dbReference>
<evidence type="ECO:0000313" key="2">
    <source>
        <dbReference type="EMBL" id="GAA4669886.1"/>
    </source>
</evidence>
<dbReference type="Proteomes" id="UP001500621">
    <property type="component" value="Unassembled WGS sequence"/>
</dbReference>
<dbReference type="Pfam" id="PF01636">
    <property type="entry name" value="APH"/>
    <property type="match status" value="1"/>
</dbReference>
<comment type="caution">
    <text evidence="2">The sequence shown here is derived from an EMBL/GenBank/DDBJ whole genome shotgun (WGS) entry which is preliminary data.</text>
</comment>
<evidence type="ECO:0000259" key="1">
    <source>
        <dbReference type="Pfam" id="PF01636"/>
    </source>
</evidence>